<dbReference type="InterPro" id="IPR051677">
    <property type="entry name" value="AfsR-DnrI-RedD_regulator"/>
</dbReference>
<feature type="domain" description="Bacterial transcriptional activator" evidence="4">
    <location>
        <begin position="99"/>
        <end position="239"/>
    </location>
</feature>
<feature type="compositionally biased region" description="Basic residues" evidence="3">
    <location>
        <begin position="458"/>
        <end position="468"/>
    </location>
</feature>
<evidence type="ECO:0000313" key="6">
    <source>
        <dbReference type="Proteomes" id="UP000605992"/>
    </source>
</evidence>
<evidence type="ECO:0000256" key="2">
    <source>
        <dbReference type="ARBA" id="ARBA00023163"/>
    </source>
</evidence>
<feature type="region of interest" description="Disordered" evidence="3">
    <location>
        <begin position="420"/>
        <end position="468"/>
    </location>
</feature>
<dbReference type="Gene3D" id="1.25.40.10">
    <property type="entry name" value="Tetratricopeptide repeat domain"/>
    <property type="match status" value="1"/>
</dbReference>
<dbReference type="SUPFAM" id="SSF52540">
    <property type="entry name" value="P-loop containing nucleoside triphosphate hydrolases"/>
    <property type="match status" value="1"/>
</dbReference>
<dbReference type="Gene3D" id="1.10.10.10">
    <property type="entry name" value="Winged helix-like DNA-binding domain superfamily/Winged helix DNA-binding domain"/>
    <property type="match status" value="1"/>
</dbReference>
<dbReference type="InterPro" id="IPR049945">
    <property type="entry name" value="AAA_22"/>
</dbReference>
<keyword evidence="6" id="KW-1185">Reference proteome</keyword>
<dbReference type="Proteomes" id="UP000605992">
    <property type="component" value="Unassembled WGS sequence"/>
</dbReference>
<sequence>MQGVPPDADVSFAVLGPLEVRQDGRRVEIGGRRLRALLTLLLLDAGRTVPTGALVAGVWDDSPPGGVGNALQALRNTIDRGLVAADPSGYRLLVAPEQVDVHRFLRMSREGARALEARDPGLAARTLGEALALWRGAPLADLPGGALEVVRLEGARVSATEDRIEAELALAQDVVSELTRLVAAHPLRERLRGLLMRALYGSGRQVEALAAYEDARAVFAERLGADPSPSLAELHLALLRGDLPRTGLPYGAATAAPDAAAHDGAPATRKGNLRARLTSFVGRDDEVLQARSLLGENRLVTLLGPGGAGKTRLAVESAEEFAVEVRDGVWLVELAPVLDPEEVSRAVLAALGMRDTGLVRVRPAGQGVEADATARLMAALSGRSTLIVLDNCEHLVGAAAALADRLLAECPGVRILVTSRRSAGPARPPQSSVRLRGSSPVVGSSRKSTWGRPTRLAARSRRRRMPPE</sequence>
<dbReference type="AlphaFoldDB" id="A0A8J3XYJ4"/>
<dbReference type="InterPro" id="IPR027417">
    <property type="entry name" value="P-loop_NTPase"/>
</dbReference>
<dbReference type="SUPFAM" id="SSF46894">
    <property type="entry name" value="C-terminal effector domain of the bipartite response regulators"/>
    <property type="match status" value="1"/>
</dbReference>
<dbReference type="InterPro" id="IPR011990">
    <property type="entry name" value="TPR-like_helical_dom_sf"/>
</dbReference>
<dbReference type="PANTHER" id="PTHR35807">
    <property type="entry name" value="TRANSCRIPTIONAL REGULATOR REDD-RELATED"/>
    <property type="match status" value="1"/>
</dbReference>
<name>A0A8J3XYJ4_9ACTN</name>
<dbReference type="SUPFAM" id="SSF48452">
    <property type="entry name" value="TPR-like"/>
    <property type="match status" value="1"/>
</dbReference>
<dbReference type="Gene3D" id="3.40.50.300">
    <property type="entry name" value="P-loop containing nucleotide triphosphate hydrolases"/>
    <property type="match status" value="1"/>
</dbReference>
<dbReference type="GO" id="GO:0006355">
    <property type="term" value="P:regulation of DNA-templated transcription"/>
    <property type="evidence" value="ECO:0007669"/>
    <property type="project" value="InterPro"/>
</dbReference>
<evidence type="ECO:0000256" key="1">
    <source>
        <dbReference type="ARBA" id="ARBA00023015"/>
    </source>
</evidence>
<dbReference type="InterPro" id="IPR036388">
    <property type="entry name" value="WH-like_DNA-bd_sf"/>
</dbReference>
<comment type="caution">
    <text evidence="5">The sequence shown here is derived from an EMBL/GenBank/DDBJ whole genome shotgun (WGS) entry which is preliminary data.</text>
</comment>
<proteinExistence type="predicted"/>
<reference evidence="5" key="1">
    <citation type="submission" date="2021-01" db="EMBL/GenBank/DDBJ databases">
        <title>Whole genome shotgun sequence of Planotetraspora thailandica NBRC 104271.</title>
        <authorList>
            <person name="Komaki H."/>
            <person name="Tamura T."/>
        </authorList>
    </citation>
    <scope>NUCLEOTIDE SEQUENCE</scope>
    <source>
        <strain evidence="5">NBRC 104271</strain>
    </source>
</reference>
<dbReference type="SMART" id="SM01043">
    <property type="entry name" value="BTAD"/>
    <property type="match status" value="1"/>
</dbReference>
<protein>
    <recommendedName>
        <fullName evidence="4">Bacterial transcriptional activator domain-containing protein</fullName>
    </recommendedName>
</protein>
<dbReference type="CDD" id="cd15831">
    <property type="entry name" value="BTAD"/>
    <property type="match status" value="1"/>
</dbReference>
<dbReference type="EMBL" id="BOOR01000018">
    <property type="protein sequence ID" value="GII54483.1"/>
    <property type="molecule type" value="Genomic_DNA"/>
</dbReference>
<dbReference type="Pfam" id="PF03704">
    <property type="entry name" value="BTAD"/>
    <property type="match status" value="1"/>
</dbReference>
<evidence type="ECO:0000259" key="4">
    <source>
        <dbReference type="SMART" id="SM01043"/>
    </source>
</evidence>
<dbReference type="Pfam" id="PF13401">
    <property type="entry name" value="AAA_22"/>
    <property type="match status" value="1"/>
</dbReference>
<keyword evidence="2" id="KW-0804">Transcription</keyword>
<dbReference type="InterPro" id="IPR016032">
    <property type="entry name" value="Sig_transdc_resp-reg_C-effctor"/>
</dbReference>
<dbReference type="PANTHER" id="PTHR35807:SF1">
    <property type="entry name" value="TRANSCRIPTIONAL REGULATOR REDD"/>
    <property type="match status" value="1"/>
</dbReference>
<evidence type="ECO:0000256" key="3">
    <source>
        <dbReference type="SAM" id="MobiDB-lite"/>
    </source>
</evidence>
<gene>
    <name evidence="5" type="ORF">Pth03_28720</name>
</gene>
<dbReference type="GO" id="GO:0016887">
    <property type="term" value="F:ATP hydrolysis activity"/>
    <property type="evidence" value="ECO:0007669"/>
    <property type="project" value="InterPro"/>
</dbReference>
<dbReference type="GO" id="GO:0003677">
    <property type="term" value="F:DNA binding"/>
    <property type="evidence" value="ECO:0007669"/>
    <property type="project" value="InterPro"/>
</dbReference>
<dbReference type="InterPro" id="IPR005158">
    <property type="entry name" value="BTAD"/>
</dbReference>
<evidence type="ECO:0000313" key="5">
    <source>
        <dbReference type="EMBL" id="GII54483.1"/>
    </source>
</evidence>
<keyword evidence="1" id="KW-0805">Transcription regulation</keyword>
<accession>A0A8J3XYJ4</accession>
<organism evidence="5 6">
    <name type="scientific">Planotetraspora thailandica</name>
    <dbReference type="NCBI Taxonomy" id="487172"/>
    <lineage>
        <taxon>Bacteria</taxon>
        <taxon>Bacillati</taxon>
        <taxon>Actinomycetota</taxon>
        <taxon>Actinomycetes</taxon>
        <taxon>Streptosporangiales</taxon>
        <taxon>Streptosporangiaceae</taxon>
        <taxon>Planotetraspora</taxon>
    </lineage>
</organism>